<evidence type="ECO:0000256" key="1">
    <source>
        <dbReference type="ARBA" id="ARBA00010688"/>
    </source>
</evidence>
<dbReference type="GO" id="GO:0008443">
    <property type="term" value="F:phosphofructokinase activity"/>
    <property type="evidence" value="ECO:0007669"/>
    <property type="project" value="TreeGrafter"/>
</dbReference>
<dbReference type="SUPFAM" id="SSF53613">
    <property type="entry name" value="Ribokinase-like"/>
    <property type="match status" value="1"/>
</dbReference>
<sequence>MSPFPPANVATDRDLSICVFAPWPLFTIAIERHTNGADDVYFHAGGQAVWVARMILGLGGRARLVGPFGGEARTVLEALVAAEGISLRAIPVRGGNGGYVDDRREGTRQRLATVPSHSLDRHETDDLYNAILAESLRCGTTVLTGLATEEVIPLDFFTRLANDLRANDVKVVADIAGRVLEAVEGGLTLLKVSHEELQEAGLATDDSRKEILEAMHKLRGKAENIVVSRAGEGSLALFGDRFWEAKGPEVHARDHTGAGDSMTAALAMAIASGMEGPDALRLATAAGAMNVTRAGRGTGRLEDIEVLAGKVEVHEVTA</sequence>
<protein>
    <recommendedName>
        <fullName evidence="6">Phosphofructokinase</fullName>
    </recommendedName>
</protein>
<dbReference type="AlphaFoldDB" id="A0A916Y882"/>
<evidence type="ECO:0000256" key="6">
    <source>
        <dbReference type="PIRNR" id="PIRNR000535"/>
    </source>
</evidence>
<dbReference type="InterPro" id="IPR029056">
    <property type="entry name" value="Ribokinase-like"/>
</dbReference>
<evidence type="ECO:0000256" key="5">
    <source>
        <dbReference type="ARBA" id="ARBA00022840"/>
    </source>
</evidence>
<comment type="similarity">
    <text evidence="1 6">Belongs to the carbohydrate kinase PfkB family.</text>
</comment>
<keyword evidence="3" id="KW-0547">Nucleotide-binding</keyword>
<dbReference type="Pfam" id="PF00294">
    <property type="entry name" value="PfkB"/>
    <property type="match status" value="1"/>
</dbReference>
<dbReference type="PANTHER" id="PTHR46566">
    <property type="entry name" value="1-PHOSPHOFRUCTOKINASE-RELATED"/>
    <property type="match status" value="1"/>
</dbReference>
<gene>
    <name evidence="8" type="primary">fruK</name>
    <name evidence="8" type="ORF">GCM10011335_42480</name>
</gene>
<keyword evidence="5" id="KW-0067">ATP-binding</keyword>
<evidence type="ECO:0000313" key="8">
    <source>
        <dbReference type="EMBL" id="GGD34945.1"/>
    </source>
</evidence>
<evidence type="ECO:0000259" key="7">
    <source>
        <dbReference type="Pfam" id="PF00294"/>
    </source>
</evidence>
<dbReference type="PIRSF" id="PIRSF000535">
    <property type="entry name" value="1PFK/6PFK/LacC"/>
    <property type="match status" value="1"/>
</dbReference>
<evidence type="ECO:0000313" key="9">
    <source>
        <dbReference type="Proteomes" id="UP000613160"/>
    </source>
</evidence>
<reference evidence="8" key="1">
    <citation type="journal article" date="2014" name="Int. J. Syst. Evol. Microbiol.">
        <title>Complete genome sequence of Corynebacterium casei LMG S-19264T (=DSM 44701T), isolated from a smear-ripened cheese.</title>
        <authorList>
            <consortium name="US DOE Joint Genome Institute (JGI-PGF)"/>
            <person name="Walter F."/>
            <person name="Albersmeier A."/>
            <person name="Kalinowski J."/>
            <person name="Ruckert C."/>
        </authorList>
    </citation>
    <scope>NUCLEOTIDE SEQUENCE</scope>
    <source>
        <strain evidence="8">CGMCC 1.15493</strain>
    </source>
</reference>
<evidence type="ECO:0000256" key="4">
    <source>
        <dbReference type="ARBA" id="ARBA00022777"/>
    </source>
</evidence>
<dbReference type="InterPro" id="IPR011611">
    <property type="entry name" value="PfkB_dom"/>
</dbReference>
<keyword evidence="2 6" id="KW-0808">Transferase</keyword>
<dbReference type="Gene3D" id="3.40.1190.20">
    <property type="match status" value="1"/>
</dbReference>
<dbReference type="RefSeq" id="WP_188854462.1">
    <property type="nucleotide sequence ID" value="NZ_BMJJ01000012.1"/>
</dbReference>
<evidence type="ECO:0000256" key="2">
    <source>
        <dbReference type="ARBA" id="ARBA00022679"/>
    </source>
</evidence>
<name>A0A916Y882_9HYPH</name>
<comment type="caution">
    <text evidence="8">The sequence shown here is derived from an EMBL/GenBank/DDBJ whole genome shotgun (WGS) entry which is preliminary data.</text>
</comment>
<keyword evidence="4" id="KW-0418">Kinase</keyword>
<dbReference type="GO" id="GO:0005524">
    <property type="term" value="F:ATP binding"/>
    <property type="evidence" value="ECO:0007669"/>
    <property type="project" value="UniProtKB-KW"/>
</dbReference>
<evidence type="ECO:0000256" key="3">
    <source>
        <dbReference type="ARBA" id="ARBA00022741"/>
    </source>
</evidence>
<dbReference type="GO" id="GO:0005829">
    <property type="term" value="C:cytosol"/>
    <property type="evidence" value="ECO:0007669"/>
    <property type="project" value="TreeGrafter"/>
</dbReference>
<feature type="domain" description="Carbohydrate kinase PfkB" evidence="7">
    <location>
        <begin position="35"/>
        <end position="298"/>
    </location>
</feature>
<organism evidence="8 9">
    <name type="scientific">Aureimonas glaciei</name>
    <dbReference type="NCBI Taxonomy" id="1776957"/>
    <lineage>
        <taxon>Bacteria</taxon>
        <taxon>Pseudomonadati</taxon>
        <taxon>Pseudomonadota</taxon>
        <taxon>Alphaproteobacteria</taxon>
        <taxon>Hyphomicrobiales</taxon>
        <taxon>Aurantimonadaceae</taxon>
        <taxon>Aureimonas</taxon>
    </lineage>
</organism>
<dbReference type="Proteomes" id="UP000613160">
    <property type="component" value="Unassembled WGS sequence"/>
</dbReference>
<keyword evidence="9" id="KW-1185">Reference proteome</keyword>
<accession>A0A916Y882</accession>
<dbReference type="PANTHER" id="PTHR46566:SF2">
    <property type="entry name" value="ATP-DEPENDENT 6-PHOSPHOFRUCTOKINASE ISOZYME 2"/>
    <property type="match status" value="1"/>
</dbReference>
<dbReference type="InterPro" id="IPR017583">
    <property type="entry name" value="Tagatose/fructose_Pkinase"/>
</dbReference>
<reference evidence="8" key="2">
    <citation type="submission" date="2020-09" db="EMBL/GenBank/DDBJ databases">
        <authorList>
            <person name="Sun Q."/>
            <person name="Zhou Y."/>
        </authorList>
    </citation>
    <scope>NUCLEOTIDE SEQUENCE</scope>
    <source>
        <strain evidence="8">CGMCC 1.15493</strain>
    </source>
</reference>
<dbReference type="EMBL" id="BMJJ01000012">
    <property type="protein sequence ID" value="GGD34945.1"/>
    <property type="molecule type" value="Genomic_DNA"/>
</dbReference>
<proteinExistence type="inferred from homology"/>